<dbReference type="EMBL" id="FRAR01000021">
    <property type="protein sequence ID" value="SHK70193.1"/>
    <property type="molecule type" value="Genomic_DNA"/>
</dbReference>
<keyword evidence="5" id="KW-1185">Reference proteome</keyword>
<gene>
    <name evidence="2" type="ORF">SAMN02745123_02809</name>
    <name evidence="3" type="ORF">SAMN02745123_03530</name>
    <name evidence="4" type="ORF">SAMN02745123_03880</name>
</gene>
<evidence type="ECO:0000313" key="4">
    <source>
        <dbReference type="EMBL" id="SHL00320.1"/>
    </source>
</evidence>
<sequence length="185" mass="20654">MQLFEKLKKINKKWYLTLAAILVIGATGSAGAEYYFDQQAAAAKTERVSLQASREAVEDLLYLEKQETLKLSPDQAKTLLPLVEKISTTSDATSRTDLAKQIYQTLTPDQYQAVSEQNKQDHRDVRVKKDGKDRHDDEREHEFKGEADLKGTQSPKADALNQVVIQMLKTRGSETQSSAAAPVNS</sequence>
<evidence type="ECO:0000313" key="2">
    <source>
        <dbReference type="EMBL" id="SHK70193.1"/>
    </source>
</evidence>
<dbReference type="Proteomes" id="UP000183997">
    <property type="component" value="Unassembled WGS sequence"/>
</dbReference>
<feature type="region of interest" description="Disordered" evidence="1">
    <location>
        <begin position="111"/>
        <end position="158"/>
    </location>
</feature>
<proteinExistence type="predicted"/>
<dbReference type="RefSeq" id="WP_072915538.1">
    <property type="nucleotide sequence ID" value="NZ_FRAR01000021.1"/>
</dbReference>
<evidence type="ECO:0000313" key="5">
    <source>
        <dbReference type="Proteomes" id="UP000183997"/>
    </source>
</evidence>
<reference evidence="5" key="1">
    <citation type="submission" date="2016-11" db="EMBL/GenBank/DDBJ databases">
        <authorList>
            <person name="Varghese N."/>
            <person name="Submissions S."/>
        </authorList>
    </citation>
    <scope>NUCLEOTIDE SEQUENCE [LARGE SCALE GENOMIC DNA]</scope>
    <source>
        <strain evidence="5">DSM 10349</strain>
    </source>
</reference>
<reference evidence="4" key="2">
    <citation type="submission" date="2016-11" db="EMBL/GenBank/DDBJ databases">
        <authorList>
            <person name="Jaros S."/>
            <person name="Januszkiewicz K."/>
            <person name="Wedrychowicz H."/>
        </authorList>
    </citation>
    <scope>NUCLEOTIDE SEQUENCE [LARGE SCALE GENOMIC DNA]</scope>
    <source>
        <strain evidence="4">DSM 10349</strain>
    </source>
</reference>
<evidence type="ECO:0000256" key="1">
    <source>
        <dbReference type="SAM" id="MobiDB-lite"/>
    </source>
</evidence>
<feature type="compositionally biased region" description="Basic and acidic residues" evidence="1">
    <location>
        <begin position="118"/>
        <end position="149"/>
    </location>
</feature>
<dbReference type="EMBL" id="FRAR01000038">
    <property type="protein sequence ID" value="SHL00320.1"/>
    <property type="molecule type" value="Genomic_DNA"/>
</dbReference>
<name>A0A1M6X2V8_9FIRM</name>
<evidence type="ECO:0000313" key="3">
    <source>
        <dbReference type="EMBL" id="SHK90294.1"/>
    </source>
</evidence>
<dbReference type="EMBL" id="FRAR01000029">
    <property type="protein sequence ID" value="SHK90294.1"/>
    <property type="molecule type" value="Genomic_DNA"/>
</dbReference>
<organism evidence="4 5">
    <name type="scientific">Desulforamulus aeronauticus DSM 10349</name>
    <dbReference type="NCBI Taxonomy" id="1121421"/>
    <lineage>
        <taxon>Bacteria</taxon>
        <taxon>Bacillati</taxon>
        <taxon>Bacillota</taxon>
        <taxon>Clostridia</taxon>
        <taxon>Eubacteriales</taxon>
        <taxon>Peptococcaceae</taxon>
        <taxon>Desulforamulus</taxon>
    </lineage>
</organism>
<accession>A0A1M6X2V8</accession>
<protein>
    <submittedName>
        <fullName evidence="4">Uncharacterized protein</fullName>
    </submittedName>
</protein>
<dbReference type="OrthoDB" id="1797709at2"/>
<dbReference type="AlphaFoldDB" id="A0A1M6X2V8"/>
<dbReference type="STRING" id="1121421.SAMN02745123_02809"/>